<dbReference type="EMBL" id="BMAT01005493">
    <property type="protein sequence ID" value="GFR94306.1"/>
    <property type="molecule type" value="Genomic_DNA"/>
</dbReference>
<comment type="caution">
    <text evidence="1">The sequence shown here is derived from an EMBL/GenBank/DDBJ whole genome shotgun (WGS) entry which is preliminary data.</text>
</comment>
<reference evidence="1 2" key="1">
    <citation type="journal article" date="2021" name="Elife">
        <title>Chloroplast acquisition without the gene transfer in kleptoplastic sea slugs, Plakobranchus ocellatus.</title>
        <authorList>
            <person name="Maeda T."/>
            <person name="Takahashi S."/>
            <person name="Yoshida T."/>
            <person name="Shimamura S."/>
            <person name="Takaki Y."/>
            <person name="Nagai Y."/>
            <person name="Toyoda A."/>
            <person name="Suzuki Y."/>
            <person name="Arimoto A."/>
            <person name="Ishii H."/>
            <person name="Satoh N."/>
            <person name="Nishiyama T."/>
            <person name="Hasebe M."/>
            <person name="Maruyama T."/>
            <person name="Minagawa J."/>
            <person name="Obokata J."/>
            <person name="Shigenobu S."/>
        </authorList>
    </citation>
    <scope>NUCLEOTIDE SEQUENCE [LARGE SCALE GENOMIC DNA]</scope>
</reference>
<sequence length="125" mass="14188">MQITVSPPARGNHPWKLKGNSVFPYTTPLVLYERGSRNSSQTTGYEGISLTLYDLTLGLGPIHYHQIMPSSRLYSSLLITILTIRIGFDQQNTMNQFVYIWVVWPAHNDGLTSKEISLLSLLYML</sequence>
<keyword evidence="2" id="KW-1185">Reference proteome</keyword>
<evidence type="ECO:0000313" key="1">
    <source>
        <dbReference type="EMBL" id="GFR94306.1"/>
    </source>
</evidence>
<accession>A0AAV4HB65</accession>
<protein>
    <submittedName>
        <fullName evidence="1">Uncharacterized protein</fullName>
    </submittedName>
</protein>
<name>A0AAV4HB65_9GAST</name>
<proteinExistence type="predicted"/>
<gene>
    <name evidence="1" type="ORF">ElyMa_002665100</name>
</gene>
<dbReference type="AlphaFoldDB" id="A0AAV4HB65"/>
<evidence type="ECO:0000313" key="2">
    <source>
        <dbReference type="Proteomes" id="UP000762676"/>
    </source>
</evidence>
<dbReference type="Proteomes" id="UP000762676">
    <property type="component" value="Unassembled WGS sequence"/>
</dbReference>
<organism evidence="1 2">
    <name type="scientific">Elysia marginata</name>
    <dbReference type="NCBI Taxonomy" id="1093978"/>
    <lineage>
        <taxon>Eukaryota</taxon>
        <taxon>Metazoa</taxon>
        <taxon>Spiralia</taxon>
        <taxon>Lophotrochozoa</taxon>
        <taxon>Mollusca</taxon>
        <taxon>Gastropoda</taxon>
        <taxon>Heterobranchia</taxon>
        <taxon>Euthyneura</taxon>
        <taxon>Panpulmonata</taxon>
        <taxon>Sacoglossa</taxon>
        <taxon>Placobranchoidea</taxon>
        <taxon>Plakobranchidae</taxon>
        <taxon>Elysia</taxon>
    </lineage>
</organism>